<dbReference type="KEGG" id="llh:I41_35300"/>
<name>A0A517U140_9BACT</name>
<sequence length="64" mass="6806">MFFGIGFGLTFITYARYVWTDEKPAPAFAITMSLLKLAAPLVGATLTAYAGPLGKLPGTRHADS</sequence>
<evidence type="ECO:0000313" key="2">
    <source>
        <dbReference type="Proteomes" id="UP000317909"/>
    </source>
</evidence>
<accession>A0A517U140</accession>
<proteinExistence type="predicted"/>
<dbReference type="RefSeq" id="WP_145434094.1">
    <property type="nucleotide sequence ID" value="NZ_CP036339.1"/>
</dbReference>
<organism evidence="1 2">
    <name type="scientific">Lacipirellula limnantheis</name>
    <dbReference type="NCBI Taxonomy" id="2528024"/>
    <lineage>
        <taxon>Bacteria</taxon>
        <taxon>Pseudomonadati</taxon>
        <taxon>Planctomycetota</taxon>
        <taxon>Planctomycetia</taxon>
        <taxon>Pirellulales</taxon>
        <taxon>Lacipirellulaceae</taxon>
        <taxon>Lacipirellula</taxon>
    </lineage>
</organism>
<gene>
    <name evidence="1" type="ORF">I41_35300</name>
</gene>
<protein>
    <submittedName>
        <fullName evidence="1">Uncharacterized protein</fullName>
    </submittedName>
</protein>
<keyword evidence="2" id="KW-1185">Reference proteome</keyword>
<dbReference type="AlphaFoldDB" id="A0A517U140"/>
<reference evidence="1 2" key="1">
    <citation type="submission" date="2019-02" db="EMBL/GenBank/DDBJ databases">
        <title>Deep-cultivation of Planctomycetes and their phenomic and genomic characterization uncovers novel biology.</title>
        <authorList>
            <person name="Wiegand S."/>
            <person name="Jogler M."/>
            <person name="Boedeker C."/>
            <person name="Pinto D."/>
            <person name="Vollmers J."/>
            <person name="Rivas-Marin E."/>
            <person name="Kohn T."/>
            <person name="Peeters S.H."/>
            <person name="Heuer A."/>
            <person name="Rast P."/>
            <person name="Oberbeckmann S."/>
            <person name="Bunk B."/>
            <person name="Jeske O."/>
            <person name="Meyerdierks A."/>
            <person name="Storesund J.E."/>
            <person name="Kallscheuer N."/>
            <person name="Luecker S."/>
            <person name="Lage O.M."/>
            <person name="Pohl T."/>
            <person name="Merkel B.J."/>
            <person name="Hornburger P."/>
            <person name="Mueller R.-W."/>
            <person name="Bruemmer F."/>
            <person name="Labrenz M."/>
            <person name="Spormann A.M."/>
            <person name="Op den Camp H."/>
            <person name="Overmann J."/>
            <person name="Amann R."/>
            <person name="Jetten M.S.M."/>
            <person name="Mascher T."/>
            <person name="Medema M.H."/>
            <person name="Devos D.P."/>
            <person name="Kaster A.-K."/>
            <person name="Ovreas L."/>
            <person name="Rohde M."/>
            <person name="Galperin M.Y."/>
            <person name="Jogler C."/>
        </authorList>
    </citation>
    <scope>NUCLEOTIDE SEQUENCE [LARGE SCALE GENOMIC DNA]</scope>
    <source>
        <strain evidence="1 2">I41</strain>
    </source>
</reference>
<evidence type="ECO:0000313" key="1">
    <source>
        <dbReference type="EMBL" id="QDT74335.1"/>
    </source>
</evidence>
<dbReference type="EMBL" id="CP036339">
    <property type="protein sequence ID" value="QDT74335.1"/>
    <property type="molecule type" value="Genomic_DNA"/>
</dbReference>
<dbReference type="Proteomes" id="UP000317909">
    <property type="component" value="Chromosome"/>
</dbReference>